<sequence length="129" mass="14222">MVLETSISQNSPVEIKSVMKATVESVQSALKHLDLGVKEAAAMKPACVQGDLDQLSAKVQAFVNEGIALCQPSKIHIVDGSEREMRNLLNVMQQCGMIEYLPKYRNCYLAKTDPLLNTKARKSCTILLQ</sequence>
<dbReference type="GO" id="GO:0030145">
    <property type="term" value="F:manganese ion binding"/>
    <property type="evidence" value="ECO:0007669"/>
    <property type="project" value="TreeGrafter"/>
</dbReference>
<name>A0A979FWH3_HYAAZ</name>
<dbReference type="Gene3D" id="3.40.449.10">
    <property type="entry name" value="Phosphoenolpyruvate Carboxykinase, domain 1"/>
    <property type="match status" value="1"/>
</dbReference>
<dbReference type="GO" id="GO:0006094">
    <property type="term" value="P:gluconeogenesis"/>
    <property type="evidence" value="ECO:0007669"/>
    <property type="project" value="InterPro"/>
</dbReference>
<evidence type="ECO:0000313" key="3">
    <source>
        <dbReference type="RefSeq" id="XP_047740374.1"/>
    </source>
</evidence>
<dbReference type="GeneID" id="108678739"/>
<dbReference type="AlphaFoldDB" id="A0A979FWH3"/>
<feature type="domain" description="Phosphoenolpyruvate carboxykinase GTP-utilising N-terminal" evidence="1">
    <location>
        <begin position="62"/>
        <end position="121"/>
    </location>
</feature>
<dbReference type="SUPFAM" id="SSF68923">
    <property type="entry name" value="PEP carboxykinase N-terminal domain"/>
    <property type="match status" value="1"/>
</dbReference>
<proteinExistence type="predicted"/>
<dbReference type="GO" id="GO:0071333">
    <property type="term" value="P:cellular response to glucose stimulus"/>
    <property type="evidence" value="ECO:0007669"/>
    <property type="project" value="TreeGrafter"/>
</dbReference>
<dbReference type="GO" id="GO:0006107">
    <property type="term" value="P:oxaloacetate metabolic process"/>
    <property type="evidence" value="ECO:0007669"/>
    <property type="project" value="TreeGrafter"/>
</dbReference>
<dbReference type="GO" id="GO:0042594">
    <property type="term" value="P:response to starvation"/>
    <property type="evidence" value="ECO:0007669"/>
    <property type="project" value="TreeGrafter"/>
</dbReference>
<evidence type="ECO:0000259" key="1">
    <source>
        <dbReference type="Pfam" id="PF17297"/>
    </source>
</evidence>
<organism evidence="2 3">
    <name type="scientific">Hyalella azteca</name>
    <name type="common">Amphipod</name>
    <dbReference type="NCBI Taxonomy" id="294128"/>
    <lineage>
        <taxon>Eukaryota</taxon>
        <taxon>Metazoa</taxon>
        <taxon>Ecdysozoa</taxon>
        <taxon>Arthropoda</taxon>
        <taxon>Crustacea</taxon>
        <taxon>Multicrustacea</taxon>
        <taxon>Malacostraca</taxon>
        <taxon>Eumalacostraca</taxon>
        <taxon>Peracarida</taxon>
        <taxon>Amphipoda</taxon>
        <taxon>Senticaudata</taxon>
        <taxon>Talitrida</taxon>
        <taxon>Talitroidea</taxon>
        <taxon>Hyalellidae</taxon>
        <taxon>Hyalella</taxon>
    </lineage>
</organism>
<dbReference type="KEGG" id="hazt:108678739"/>
<dbReference type="OrthoDB" id="5841594at2759"/>
<dbReference type="GO" id="GO:0005829">
    <property type="term" value="C:cytosol"/>
    <property type="evidence" value="ECO:0007669"/>
    <property type="project" value="TreeGrafter"/>
</dbReference>
<accession>A0A979FWH3</accession>
<dbReference type="PANTHER" id="PTHR11561:SF0">
    <property type="entry name" value="PHOSPHOENOLPYRUVATE CARBOXYKINASE [GTP]-RELATED"/>
    <property type="match status" value="1"/>
</dbReference>
<dbReference type="Proteomes" id="UP000694843">
    <property type="component" value="Unplaced"/>
</dbReference>
<dbReference type="InterPro" id="IPR008209">
    <property type="entry name" value="PEP_carboxykinase_GTP"/>
</dbReference>
<dbReference type="GO" id="GO:0033993">
    <property type="term" value="P:response to lipid"/>
    <property type="evidence" value="ECO:0007669"/>
    <property type="project" value="TreeGrafter"/>
</dbReference>
<dbReference type="RefSeq" id="XP_047740374.1">
    <property type="nucleotide sequence ID" value="XM_047884418.1"/>
</dbReference>
<dbReference type="GO" id="GO:0005525">
    <property type="term" value="F:GTP binding"/>
    <property type="evidence" value="ECO:0007669"/>
    <property type="project" value="InterPro"/>
</dbReference>
<dbReference type="GO" id="GO:0046327">
    <property type="term" value="P:glycerol biosynthetic process from pyruvate"/>
    <property type="evidence" value="ECO:0007669"/>
    <property type="project" value="TreeGrafter"/>
</dbReference>
<evidence type="ECO:0000313" key="2">
    <source>
        <dbReference type="Proteomes" id="UP000694843"/>
    </source>
</evidence>
<dbReference type="PANTHER" id="PTHR11561">
    <property type="entry name" value="PHOSPHOENOLPYRUVATE CARBOXYKINASE"/>
    <property type="match status" value="1"/>
</dbReference>
<dbReference type="InterPro" id="IPR008210">
    <property type="entry name" value="PEP_carboxykinase_N"/>
</dbReference>
<gene>
    <name evidence="3" type="primary">LOC108678739</name>
</gene>
<dbReference type="GO" id="GO:0019543">
    <property type="term" value="P:propionate catabolic process"/>
    <property type="evidence" value="ECO:0007669"/>
    <property type="project" value="TreeGrafter"/>
</dbReference>
<dbReference type="Pfam" id="PF17297">
    <property type="entry name" value="PEPCK_N"/>
    <property type="match status" value="1"/>
</dbReference>
<keyword evidence="2" id="KW-1185">Reference proteome</keyword>
<dbReference type="GO" id="GO:0004613">
    <property type="term" value="F:phosphoenolpyruvate carboxykinase (GTP) activity"/>
    <property type="evidence" value="ECO:0007669"/>
    <property type="project" value="TreeGrafter"/>
</dbReference>
<protein>
    <submittedName>
        <fullName evidence="3">Phosphoenolpyruvate carboxykinase [GTP]</fullName>
    </submittedName>
</protein>
<dbReference type="InterPro" id="IPR035078">
    <property type="entry name" value="PEP_carboxykinase_GTP_N"/>
</dbReference>
<reference evidence="3" key="1">
    <citation type="submission" date="2025-08" db="UniProtKB">
        <authorList>
            <consortium name="RefSeq"/>
        </authorList>
    </citation>
    <scope>IDENTIFICATION</scope>
    <source>
        <tissue evidence="3">Whole organism</tissue>
    </source>
</reference>